<keyword evidence="2" id="KW-0813">Transport</keyword>
<dbReference type="Pfam" id="PF00928">
    <property type="entry name" value="Adap_comp_sub"/>
    <property type="match status" value="1"/>
</dbReference>
<dbReference type="InterPro" id="IPR036168">
    <property type="entry name" value="AP2_Mu_C_sf"/>
</dbReference>
<dbReference type="Proteomes" id="UP000886611">
    <property type="component" value="Unassembled WGS sequence"/>
</dbReference>
<name>A0A8X7XF73_POLSE</name>
<proteinExistence type="predicted"/>
<comment type="caution">
    <text evidence="5">The sequence shown here is derived from an EMBL/GenBank/DDBJ whole genome shotgun (WGS) entry which is preliminary data.</text>
</comment>
<protein>
    <submittedName>
        <fullName evidence="5">AP4M1 protein</fullName>
    </submittedName>
</protein>
<keyword evidence="3" id="KW-0472">Membrane</keyword>
<organism evidence="5 6">
    <name type="scientific">Polypterus senegalus</name>
    <name type="common">Senegal bichir</name>
    <dbReference type="NCBI Taxonomy" id="55291"/>
    <lineage>
        <taxon>Eukaryota</taxon>
        <taxon>Metazoa</taxon>
        <taxon>Chordata</taxon>
        <taxon>Craniata</taxon>
        <taxon>Vertebrata</taxon>
        <taxon>Euteleostomi</taxon>
        <taxon>Actinopterygii</taxon>
        <taxon>Polypteriformes</taxon>
        <taxon>Polypteridae</taxon>
        <taxon>Polypterus</taxon>
    </lineage>
</organism>
<evidence type="ECO:0000256" key="1">
    <source>
        <dbReference type="ARBA" id="ARBA00004308"/>
    </source>
</evidence>
<evidence type="ECO:0000256" key="3">
    <source>
        <dbReference type="ARBA" id="ARBA00023136"/>
    </source>
</evidence>
<keyword evidence="6" id="KW-1185">Reference proteome</keyword>
<feature type="domain" description="MHD" evidence="4">
    <location>
        <begin position="81"/>
        <end position="331"/>
    </location>
</feature>
<dbReference type="AlphaFoldDB" id="A0A8X7XF73"/>
<dbReference type="InterPro" id="IPR050431">
    <property type="entry name" value="Adaptor_comp_med_subunit"/>
</dbReference>
<comment type="subcellular location">
    <subcellularLocation>
        <location evidence="1">Endomembrane system</location>
    </subcellularLocation>
</comment>
<dbReference type="Gene3D" id="3.30.450.60">
    <property type="match status" value="1"/>
</dbReference>
<dbReference type="InterPro" id="IPR028565">
    <property type="entry name" value="MHD"/>
</dbReference>
<evidence type="ECO:0000313" key="5">
    <source>
        <dbReference type="EMBL" id="KAG2467975.1"/>
    </source>
</evidence>
<dbReference type="InterPro" id="IPR011012">
    <property type="entry name" value="Longin-like_dom_sf"/>
</dbReference>
<sequence>MNFALIYELLDEMMDYGYVQTTSTDILKNFIQTEAVTSKPFSLFDLSNVGLFGADTQQSKVAPSTAASRPMLTTRGDQGSKNEIFVDVIERLTVVIGSNGTLMKSDVQGEIRVKCFLPSCSGYGTAVRVDECRFNESVRLDEFENYRILKIHPSHGEQTVMQYQLYDELPLAPPFRLFPTLERDPTGSSALNVSLNLPVPKGTLSMSQNLSSPDQSAELQQSSKSIQWDIVRFPGGSQLSAMFKLEERRSGHCCISMGEGSSLAIRTCTSMTTVLRTAVLLNFGGRQRSAVTLLSNLDMLVLKDTVQEQTLQPPRSKIKKVRQTAAEYLSV</sequence>
<reference evidence="5 6" key="1">
    <citation type="journal article" date="2021" name="Cell">
        <title>Tracing the genetic footprints of vertebrate landing in non-teleost ray-finned fishes.</title>
        <authorList>
            <person name="Bi X."/>
            <person name="Wang K."/>
            <person name="Yang L."/>
            <person name="Pan H."/>
            <person name="Jiang H."/>
            <person name="Wei Q."/>
            <person name="Fang M."/>
            <person name="Yu H."/>
            <person name="Zhu C."/>
            <person name="Cai Y."/>
            <person name="He Y."/>
            <person name="Gan X."/>
            <person name="Zeng H."/>
            <person name="Yu D."/>
            <person name="Zhu Y."/>
            <person name="Jiang H."/>
            <person name="Qiu Q."/>
            <person name="Yang H."/>
            <person name="Zhang Y.E."/>
            <person name="Wang W."/>
            <person name="Zhu M."/>
            <person name="He S."/>
            <person name="Zhang G."/>
        </authorList>
    </citation>
    <scope>NUCLEOTIDE SEQUENCE [LARGE SCALE GENOMIC DNA]</scope>
    <source>
        <strain evidence="5">Bchr_013</strain>
    </source>
</reference>
<evidence type="ECO:0000256" key="2">
    <source>
        <dbReference type="ARBA" id="ARBA00022448"/>
    </source>
</evidence>
<dbReference type="PANTHER" id="PTHR10529">
    <property type="entry name" value="AP COMPLEX SUBUNIT MU"/>
    <property type="match status" value="1"/>
</dbReference>
<accession>A0A8X7XF73</accession>
<dbReference type="PROSITE" id="PS51072">
    <property type="entry name" value="MHD"/>
    <property type="match status" value="1"/>
</dbReference>
<dbReference type="SUPFAM" id="SSF64356">
    <property type="entry name" value="SNARE-like"/>
    <property type="match status" value="1"/>
</dbReference>
<evidence type="ECO:0000259" key="4">
    <source>
        <dbReference type="PROSITE" id="PS51072"/>
    </source>
</evidence>
<dbReference type="EMBL" id="JAATIS010000485">
    <property type="protein sequence ID" value="KAG2467975.1"/>
    <property type="molecule type" value="Genomic_DNA"/>
</dbReference>
<dbReference type="SUPFAM" id="SSF49447">
    <property type="entry name" value="Second domain of Mu2 adaptin subunit (ap50) of ap2 adaptor"/>
    <property type="match status" value="1"/>
</dbReference>
<evidence type="ECO:0000313" key="6">
    <source>
        <dbReference type="Proteomes" id="UP000886611"/>
    </source>
</evidence>
<dbReference type="GO" id="GO:0012505">
    <property type="term" value="C:endomembrane system"/>
    <property type="evidence" value="ECO:0007669"/>
    <property type="project" value="UniProtKB-SubCell"/>
</dbReference>
<dbReference type="Gene3D" id="2.60.40.1170">
    <property type="entry name" value="Mu homology domain, subdomain B"/>
    <property type="match status" value="2"/>
</dbReference>
<feature type="non-terminal residue" evidence="5">
    <location>
        <position position="331"/>
    </location>
</feature>
<gene>
    <name evidence="5" type="primary">Ap4m1</name>
    <name evidence="5" type="ORF">GTO96_0014670</name>
</gene>
<feature type="non-terminal residue" evidence="5">
    <location>
        <position position="1"/>
    </location>
</feature>